<evidence type="ECO:0000256" key="5">
    <source>
        <dbReference type="ARBA" id="ARBA00022971"/>
    </source>
</evidence>
<proteinExistence type="inferred from homology"/>
<protein>
    <recommendedName>
        <fullName evidence="3">Relaxosome protein TraM</fullName>
    </recommendedName>
</protein>
<keyword evidence="6" id="KW-0805">Transcription regulation</keyword>
<dbReference type="RefSeq" id="WP_068872098.1">
    <property type="nucleotide sequence ID" value="NZ_CP094303.1"/>
</dbReference>
<evidence type="ECO:0000313" key="10">
    <source>
        <dbReference type="Proteomes" id="UP001238370"/>
    </source>
</evidence>
<comment type="subcellular location">
    <subcellularLocation>
        <location evidence="1">Cytoplasm</location>
    </subcellularLocation>
</comment>
<keyword evidence="10" id="KW-1185">Reference proteome</keyword>
<keyword evidence="7" id="KW-0238">DNA-binding</keyword>
<sequence length="128" mass="14803">MSRLQIFVSNEVEEKINAIIEQRRVEGALAKDANMSSIGSMLLELGLRVYTAQMERKESVFNQMEFNKVLLENVLKTQFGICKVMGMESLSPYVQGKEKFVYSNMRSDILEDVRQVIEKFFPSEHDDE</sequence>
<name>A0ABY8SMV8_9GAMM</name>
<dbReference type="NCBIfam" id="NF010267">
    <property type="entry name" value="PRK13713.1"/>
    <property type="match status" value="1"/>
</dbReference>
<comment type="similarity">
    <text evidence="2">Belongs to the relaxosome TraM family.</text>
</comment>
<evidence type="ECO:0000256" key="7">
    <source>
        <dbReference type="ARBA" id="ARBA00023125"/>
    </source>
</evidence>
<evidence type="ECO:0000256" key="8">
    <source>
        <dbReference type="ARBA" id="ARBA00023163"/>
    </source>
</evidence>
<reference evidence="9 10" key="1">
    <citation type="submission" date="2022-03" db="EMBL/GenBank/DDBJ databases">
        <title>Survey of Intraspecific Variation of Edwardsiella anguillarum Isolates from Non-Anguillid Fish Host Originating from Varied Geographic Locations.</title>
        <authorList>
            <person name="Armwood A.R."/>
            <person name="Woodyard E."/>
            <person name="Waldbieser G.C."/>
            <person name="Camus A.C."/>
            <person name="Divya D."/>
            <person name="Tekedar H."/>
            <person name="Soto E."/>
            <person name="Stein C."/>
            <person name="Ucko M."/>
            <person name="Ware C."/>
            <person name="Griffin M.J."/>
        </authorList>
    </citation>
    <scope>NUCLEOTIDE SEQUENCE [LARGE SCALE GENOMIC DNA]</scope>
    <source>
        <strain evidence="9 10">R18-35-2</strain>
        <plasmid evidence="9 10">unnamed7</plasmid>
    </source>
</reference>
<geneLocation type="plasmid" evidence="9 10">
    <name>unnamed7</name>
</geneLocation>
<dbReference type="SUPFAM" id="SSF140581">
    <property type="entry name" value="TraM-like"/>
    <property type="match status" value="1"/>
</dbReference>
<dbReference type="InterPro" id="IPR007925">
    <property type="entry name" value="TRelaxosome_TraM"/>
</dbReference>
<dbReference type="Gene3D" id="1.10.10.450">
    <property type="entry name" value="TraM protein, DNA-binding"/>
    <property type="match status" value="1"/>
</dbReference>
<gene>
    <name evidence="9" type="ORF">MQ095_19860</name>
</gene>
<evidence type="ECO:0000256" key="2">
    <source>
        <dbReference type="ARBA" id="ARBA00008859"/>
    </source>
</evidence>
<evidence type="ECO:0000313" key="9">
    <source>
        <dbReference type="EMBL" id="WHP85901.1"/>
    </source>
</evidence>
<dbReference type="CDD" id="cd14804">
    <property type="entry name" value="Tra_M"/>
    <property type="match status" value="1"/>
</dbReference>
<evidence type="ECO:0000256" key="3">
    <source>
        <dbReference type="ARBA" id="ARBA00020534"/>
    </source>
</evidence>
<accession>A0ABY8SMV8</accession>
<dbReference type="InterPro" id="IPR042073">
    <property type="entry name" value="TraM_DNA-bd"/>
</dbReference>
<dbReference type="SUPFAM" id="SSF47729">
    <property type="entry name" value="IHF-like DNA-binding proteins"/>
    <property type="match status" value="1"/>
</dbReference>
<keyword evidence="5" id="KW-0184">Conjugation</keyword>
<keyword evidence="4" id="KW-0963">Cytoplasm</keyword>
<dbReference type="Gene3D" id="1.10.287.2320">
    <property type="match status" value="1"/>
</dbReference>
<keyword evidence="9" id="KW-0614">Plasmid</keyword>
<evidence type="ECO:0000256" key="1">
    <source>
        <dbReference type="ARBA" id="ARBA00004496"/>
    </source>
</evidence>
<evidence type="ECO:0000256" key="6">
    <source>
        <dbReference type="ARBA" id="ARBA00023015"/>
    </source>
</evidence>
<dbReference type="EMBL" id="CP094303">
    <property type="protein sequence ID" value="WHP85901.1"/>
    <property type="molecule type" value="Genomic_DNA"/>
</dbReference>
<keyword evidence="8" id="KW-0804">Transcription</keyword>
<organism evidence="9 10">
    <name type="scientific">Edwardsiella anguillarum</name>
    <dbReference type="NCBI Taxonomy" id="1821960"/>
    <lineage>
        <taxon>Bacteria</taxon>
        <taxon>Pseudomonadati</taxon>
        <taxon>Pseudomonadota</taxon>
        <taxon>Gammaproteobacteria</taxon>
        <taxon>Enterobacterales</taxon>
        <taxon>Hafniaceae</taxon>
        <taxon>Edwardsiella</taxon>
    </lineage>
</organism>
<dbReference type="Pfam" id="PF05261">
    <property type="entry name" value="Tra_M"/>
    <property type="match status" value="1"/>
</dbReference>
<dbReference type="Proteomes" id="UP001238370">
    <property type="component" value="Plasmid unnamed7"/>
</dbReference>
<dbReference type="InterPro" id="IPR010992">
    <property type="entry name" value="IHF-like_DNA-bd_dom_sf"/>
</dbReference>
<evidence type="ECO:0000256" key="4">
    <source>
        <dbReference type="ARBA" id="ARBA00022490"/>
    </source>
</evidence>